<keyword evidence="4" id="KW-1185">Reference proteome</keyword>
<feature type="compositionally biased region" description="Low complexity" evidence="1">
    <location>
        <begin position="175"/>
        <end position="189"/>
    </location>
</feature>
<name>A0A1E7ETB4_9STRA</name>
<accession>A0A1E7ETB4</accession>
<feature type="region of interest" description="Disordered" evidence="1">
    <location>
        <begin position="167"/>
        <end position="197"/>
    </location>
</feature>
<evidence type="ECO:0000259" key="2">
    <source>
        <dbReference type="Pfam" id="PF20710"/>
    </source>
</evidence>
<evidence type="ECO:0000256" key="1">
    <source>
        <dbReference type="SAM" id="MobiDB-lite"/>
    </source>
</evidence>
<organism evidence="3 4">
    <name type="scientific">Fragilariopsis cylindrus CCMP1102</name>
    <dbReference type="NCBI Taxonomy" id="635003"/>
    <lineage>
        <taxon>Eukaryota</taxon>
        <taxon>Sar</taxon>
        <taxon>Stramenopiles</taxon>
        <taxon>Ochrophyta</taxon>
        <taxon>Bacillariophyta</taxon>
        <taxon>Bacillariophyceae</taxon>
        <taxon>Bacillariophycidae</taxon>
        <taxon>Bacillariales</taxon>
        <taxon>Bacillariaceae</taxon>
        <taxon>Fragilariopsis</taxon>
    </lineage>
</organism>
<dbReference type="OrthoDB" id="75724at2759"/>
<feature type="domain" description="DUF6824" evidence="2">
    <location>
        <begin position="324"/>
        <end position="415"/>
    </location>
</feature>
<feature type="region of interest" description="Disordered" evidence="1">
    <location>
        <begin position="507"/>
        <end position="532"/>
    </location>
</feature>
<dbReference type="KEGG" id="fcy:FRACYDRAFT_248545"/>
<evidence type="ECO:0000313" key="3">
    <source>
        <dbReference type="EMBL" id="OEU09211.1"/>
    </source>
</evidence>
<protein>
    <recommendedName>
        <fullName evidence="2">DUF6824 domain-containing protein</fullName>
    </recommendedName>
</protein>
<proteinExistence type="predicted"/>
<dbReference type="AlphaFoldDB" id="A0A1E7ETB4"/>
<reference evidence="3 4" key="1">
    <citation type="submission" date="2016-09" db="EMBL/GenBank/DDBJ databases">
        <title>Extensive genetic diversity and differential bi-allelic expression allows diatom success in the polar Southern Ocean.</title>
        <authorList>
            <consortium name="DOE Joint Genome Institute"/>
            <person name="Mock T."/>
            <person name="Otillar R.P."/>
            <person name="Strauss J."/>
            <person name="Dupont C."/>
            <person name="Frickenhaus S."/>
            <person name="Maumus F."/>
            <person name="Mcmullan M."/>
            <person name="Sanges R."/>
            <person name="Schmutz J."/>
            <person name="Toseland A."/>
            <person name="Valas R."/>
            <person name="Veluchamy A."/>
            <person name="Ward B.J."/>
            <person name="Allen A."/>
            <person name="Barry K."/>
            <person name="Falciatore A."/>
            <person name="Ferrante M."/>
            <person name="Fortunato A.E."/>
            <person name="Gloeckner G."/>
            <person name="Gruber A."/>
            <person name="Hipkin R."/>
            <person name="Janech M."/>
            <person name="Kroth P."/>
            <person name="Leese F."/>
            <person name="Lindquist E."/>
            <person name="Lyon B.R."/>
            <person name="Martin J."/>
            <person name="Mayer C."/>
            <person name="Parker M."/>
            <person name="Quesneville H."/>
            <person name="Raymond J."/>
            <person name="Uhlig C."/>
            <person name="Valentin K.U."/>
            <person name="Worden A.Z."/>
            <person name="Armbrust E.V."/>
            <person name="Bowler C."/>
            <person name="Green B."/>
            <person name="Moulton V."/>
            <person name="Van Oosterhout C."/>
            <person name="Grigoriev I."/>
        </authorList>
    </citation>
    <scope>NUCLEOTIDE SEQUENCE [LARGE SCALE GENOMIC DNA]</scope>
    <source>
        <strain evidence="3 4">CCMP1102</strain>
    </source>
</reference>
<dbReference type="InterPro" id="IPR036865">
    <property type="entry name" value="CRAL-TRIO_dom_sf"/>
</dbReference>
<evidence type="ECO:0000313" key="4">
    <source>
        <dbReference type="Proteomes" id="UP000095751"/>
    </source>
</evidence>
<dbReference type="SUPFAM" id="SSF52087">
    <property type="entry name" value="CRAL/TRIO domain"/>
    <property type="match status" value="1"/>
</dbReference>
<feature type="region of interest" description="Disordered" evidence="1">
    <location>
        <begin position="249"/>
        <end position="278"/>
    </location>
</feature>
<dbReference type="EMBL" id="KV784376">
    <property type="protein sequence ID" value="OEU09211.1"/>
    <property type="molecule type" value="Genomic_DNA"/>
</dbReference>
<dbReference type="InParanoid" id="A0A1E7ETB4"/>
<feature type="compositionally biased region" description="Basic residues" evidence="1">
    <location>
        <begin position="251"/>
        <end position="265"/>
    </location>
</feature>
<dbReference type="Proteomes" id="UP000095751">
    <property type="component" value="Unassembled WGS sequence"/>
</dbReference>
<sequence>MFLRCELFVVTKAARRIINFVELMYDLHGDIGLQRRIRQDDLSKDELRVLKAGYTQLLPSRDRAGRRILIHIAYNSTNEFTAKSRLRIAYYTQMALADDIETQRKGAVQITWYHNVNIFDDFSTRGKVYSTSANCLPVRTGAIHICIPEELEDTHYLTLPGFTANNNRGSDDSSSENSSSVTNNNSSGSLPQSRSNGTPANIIKSMFALSIGGKLRSKLRIHTGSVIECLYALQSFGIPSSQIPLVGAISSHKKRKRKTETKRKSTPNGGKENNSKDLKLDNHNKWLELCQLKERNMTLFDKKWKSYGDNNYQPKIIECPNHSDILSGRGNGVNRHPGNTVLQNIVVSKLDEYMNLKSSVNEITKLTWDVVHLLRNEYGARFLKEETIESNGKLGCWIEVSNEEARLKVRIAFRDKIKVQQQLLEKQKKLKEQQHQQIQMVISSSTVQPPNMMMSKAIIDSSNNRNLLQKEDGKSKKLPPPIAFRVPSFSLPSSSLSSTATPLIFDQPKNSSKSLHHNPKIKKETQQVDEDTYNSSTSMFLSMTGNGSGGGGCGNTNNSTIFSTEKKRHCIN</sequence>
<dbReference type="Pfam" id="PF20710">
    <property type="entry name" value="DUF6824"/>
    <property type="match status" value="1"/>
</dbReference>
<gene>
    <name evidence="3" type="ORF">FRACYDRAFT_248545</name>
</gene>
<dbReference type="Gene3D" id="3.40.525.10">
    <property type="entry name" value="CRAL-TRIO lipid binding domain"/>
    <property type="match status" value="1"/>
</dbReference>
<dbReference type="InterPro" id="IPR049227">
    <property type="entry name" value="DUF6824"/>
</dbReference>